<dbReference type="PANTHER" id="PTHR33018:SF37">
    <property type="entry name" value="TRANSPOSASE TNP1_EN_SPM-LIKE DOMAIN-CONTAINING PROTEIN"/>
    <property type="match status" value="1"/>
</dbReference>
<feature type="domain" description="Ubiquitin-like protease family profile" evidence="5">
    <location>
        <begin position="612"/>
        <end position="708"/>
    </location>
</feature>
<evidence type="ECO:0000313" key="8">
    <source>
        <dbReference type="Proteomes" id="UP001152523"/>
    </source>
</evidence>
<accession>A0AAV0GHT3</accession>
<feature type="domain" description="DUF8039" evidence="6">
    <location>
        <begin position="363"/>
        <end position="457"/>
    </location>
</feature>
<reference evidence="7" key="1">
    <citation type="submission" date="2022-07" db="EMBL/GenBank/DDBJ databases">
        <authorList>
            <person name="Macas J."/>
            <person name="Novak P."/>
            <person name="Neumann P."/>
        </authorList>
    </citation>
    <scope>NUCLEOTIDE SEQUENCE</scope>
</reference>
<evidence type="ECO:0000259" key="6">
    <source>
        <dbReference type="Pfam" id="PF26133"/>
    </source>
</evidence>
<evidence type="ECO:0000313" key="7">
    <source>
        <dbReference type="EMBL" id="CAH9147420.1"/>
    </source>
</evidence>
<sequence>MADKYGPNDDHEVHISTRTKERRGRKKKNGKKIIEWGFNKQAVGKWAEEFKTFTGKLVRAHVNINIKTWKEVPTSLKEHMWREIRRDYFIEDHMKKVIYSKLAKLHRDWRNKMRTGYVYKTRPVGQKNGEAYDKYKDQITKEQWEEFMARSMTSEFKTLSEKNKQAALMNEYNHHMGRSGYALSIPKWKEQGLLDHFMPASEVVSTNSSEQNADKYPRHVYWFCGRANLTQDGQLNFPGNSEGMWAKKEKLKNVQEVMAAGTWAPNGRHDILSEVIGQPDHPGRARGVGGVVGYTHLFERELRSARPEKKNNLNDEQLKLLQEKWRKDMDEFFTARGFQARFTSTSVHSESVGSPSPSIPHKSFKDGTSCQVCVESSTCAEDETLDTVARALAYNPGPEGTLCDAPISGSTVRVKISMVCDGFDQCLLPIPNGNAQITVLADAIGTFVQWPAHLVVFGGEEPLPLKTVKRDNKKKPEKPFVPRQPPREMYSITKYPLVNDDTLKTLKGDMLEMHETLKYFKPEFCKFSLPQSSELFHYNSVDDMFGSVIERKDIKEFLECDSINMSIILAFLVCLNAKLEEVDVDGIAFLCPSLCSYAYFESDMEGVTSYLVQNMNALFHKRLIVLPYNQRDHWLLVVICPSVNKCYILDSLPGECDMSCLKKKLSLAYKVAFVHYGNGKSTEWQYLKCARQIGRASCGYYLMRFMWEVCFSLQGSDDIGKDWISREEPYSIVEIDEMRNMWCRHFLDIIMEL</sequence>
<feature type="compositionally biased region" description="Basic and acidic residues" evidence="4">
    <location>
        <begin position="1"/>
        <end position="19"/>
    </location>
</feature>
<feature type="region of interest" description="Disordered" evidence="4">
    <location>
        <begin position="1"/>
        <end position="28"/>
    </location>
</feature>
<proteinExistence type="inferred from homology"/>
<organism evidence="7 8">
    <name type="scientific">Cuscuta epithymum</name>
    <dbReference type="NCBI Taxonomy" id="186058"/>
    <lineage>
        <taxon>Eukaryota</taxon>
        <taxon>Viridiplantae</taxon>
        <taxon>Streptophyta</taxon>
        <taxon>Embryophyta</taxon>
        <taxon>Tracheophyta</taxon>
        <taxon>Spermatophyta</taxon>
        <taxon>Magnoliopsida</taxon>
        <taxon>eudicotyledons</taxon>
        <taxon>Gunneridae</taxon>
        <taxon>Pentapetalae</taxon>
        <taxon>asterids</taxon>
        <taxon>lamiids</taxon>
        <taxon>Solanales</taxon>
        <taxon>Convolvulaceae</taxon>
        <taxon>Cuscuteae</taxon>
        <taxon>Cuscuta</taxon>
        <taxon>Cuscuta subgen. Cuscuta</taxon>
    </lineage>
</organism>
<evidence type="ECO:0000256" key="2">
    <source>
        <dbReference type="ARBA" id="ARBA00022670"/>
    </source>
</evidence>
<evidence type="ECO:0000256" key="1">
    <source>
        <dbReference type="ARBA" id="ARBA00005234"/>
    </source>
</evidence>
<protein>
    <recommendedName>
        <fullName evidence="9">Ubiquitin-like protease family profile domain-containing protein</fullName>
    </recommendedName>
</protein>
<evidence type="ECO:0000256" key="4">
    <source>
        <dbReference type="SAM" id="MobiDB-lite"/>
    </source>
</evidence>
<dbReference type="GO" id="GO:0006508">
    <property type="term" value="P:proteolysis"/>
    <property type="evidence" value="ECO:0007669"/>
    <property type="project" value="UniProtKB-KW"/>
</dbReference>
<gene>
    <name evidence="7" type="ORF">CEPIT_LOCUS43729</name>
</gene>
<comment type="caution">
    <text evidence="7">The sequence shown here is derived from an EMBL/GenBank/DDBJ whole genome shotgun (WGS) entry which is preliminary data.</text>
</comment>
<dbReference type="InterPro" id="IPR038765">
    <property type="entry name" value="Papain-like_cys_pep_sf"/>
</dbReference>
<comment type="similarity">
    <text evidence="1">Belongs to the peptidase C48 family.</text>
</comment>
<dbReference type="AlphaFoldDB" id="A0AAV0GHT3"/>
<evidence type="ECO:0000256" key="3">
    <source>
        <dbReference type="ARBA" id="ARBA00022801"/>
    </source>
</evidence>
<dbReference type="InterPro" id="IPR003653">
    <property type="entry name" value="Peptidase_C48_C"/>
</dbReference>
<evidence type="ECO:0000259" key="5">
    <source>
        <dbReference type="Pfam" id="PF02902"/>
    </source>
</evidence>
<name>A0AAV0GHT3_9ASTE</name>
<dbReference type="Gene3D" id="3.40.395.10">
    <property type="entry name" value="Adenoviral Proteinase, Chain A"/>
    <property type="match status" value="1"/>
</dbReference>
<dbReference type="EMBL" id="CAMAPF010001130">
    <property type="protein sequence ID" value="CAH9147420.1"/>
    <property type="molecule type" value="Genomic_DNA"/>
</dbReference>
<dbReference type="Pfam" id="PF02902">
    <property type="entry name" value="Peptidase_C48"/>
    <property type="match status" value="1"/>
</dbReference>
<dbReference type="Proteomes" id="UP001152523">
    <property type="component" value="Unassembled WGS sequence"/>
</dbReference>
<dbReference type="PANTHER" id="PTHR33018">
    <property type="entry name" value="OS10G0338966 PROTEIN-RELATED"/>
    <property type="match status" value="1"/>
</dbReference>
<evidence type="ECO:0008006" key="9">
    <source>
        <dbReference type="Google" id="ProtNLM"/>
    </source>
</evidence>
<dbReference type="SUPFAM" id="SSF54001">
    <property type="entry name" value="Cysteine proteinases"/>
    <property type="match status" value="1"/>
</dbReference>
<dbReference type="InterPro" id="IPR058352">
    <property type="entry name" value="DUF8039"/>
</dbReference>
<dbReference type="Pfam" id="PF26133">
    <property type="entry name" value="DUF8039"/>
    <property type="match status" value="1"/>
</dbReference>
<keyword evidence="3" id="KW-0378">Hydrolase</keyword>
<dbReference type="GO" id="GO:0008234">
    <property type="term" value="F:cysteine-type peptidase activity"/>
    <property type="evidence" value="ECO:0007669"/>
    <property type="project" value="InterPro"/>
</dbReference>
<keyword evidence="2" id="KW-0645">Protease</keyword>
<keyword evidence="8" id="KW-1185">Reference proteome</keyword>